<dbReference type="EMBL" id="GGEC01062151">
    <property type="protein sequence ID" value="MBX42635.1"/>
    <property type="molecule type" value="Transcribed_RNA"/>
</dbReference>
<keyword evidence="1" id="KW-1133">Transmembrane helix</keyword>
<feature type="transmembrane region" description="Helical" evidence="1">
    <location>
        <begin position="7"/>
        <end position="29"/>
    </location>
</feature>
<dbReference type="AlphaFoldDB" id="A0A2P2NJK7"/>
<proteinExistence type="predicted"/>
<sequence>MIDLNQLIMPFCFHVYLVNVVLQWLHLWVL</sequence>
<keyword evidence="1" id="KW-0472">Membrane</keyword>
<accession>A0A2P2NJK7</accession>
<name>A0A2P2NJK7_RHIMU</name>
<reference evidence="2" key="1">
    <citation type="submission" date="2018-02" db="EMBL/GenBank/DDBJ databases">
        <title>Rhizophora mucronata_Transcriptome.</title>
        <authorList>
            <person name="Meera S.P."/>
            <person name="Sreeshan A."/>
            <person name="Augustine A."/>
        </authorList>
    </citation>
    <scope>NUCLEOTIDE SEQUENCE</scope>
    <source>
        <tissue evidence="2">Leaf</tissue>
    </source>
</reference>
<keyword evidence="1" id="KW-0812">Transmembrane</keyword>
<organism evidence="2">
    <name type="scientific">Rhizophora mucronata</name>
    <name type="common">Asiatic mangrove</name>
    <dbReference type="NCBI Taxonomy" id="61149"/>
    <lineage>
        <taxon>Eukaryota</taxon>
        <taxon>Viridiplantae</taxon>
        <taxon>Streptophyta</taxon>
        <taxon>Embryophyta</taxon>
        <taxon>Tracheophyta</taxon>
        <taxon>Spermatophyta</taxon>
        <taxon>Magnoliopsida</taxon>
        <taxon>eudicotyledons</taxon>
        <taxon>Gunneridae</taxon>
        <taxon>Pentapetalae</taxon>
        <taxon>rosids</taxon>
        <taxon>fabids</taxon>
        <taxon>Malpighiales</taxon>
        <taxon>Rhizophoraceae</taxon>
        <taxon>Rhizophora</taxon>
    </lineage>
</organism>
<evidence type="ECO:0000256" key="1">
    <source>
        <dbReference type="SAM" id="Phobius"/>
    </source>
</evidence>
<evidence type="ECO:0000313" key="2">
    <source>
        <dbReference type="EMBL" id="MBX42635.1"/>
    </source>
</evidence>
<protein>
    <submittedName>
        <fullName evidence="2">Uncharacterized protein</fullName>
    </submittedName>
</protein>